<dbReference type="InterPro" id="IPR022376">
    <property type="entry name" value="PQQ_CXXCW"/>
</dbReference>
<dbReference type="EMBL" id="PIUM01000052">
    <property type="protein sequence ID" value="PKU21563.1"/>
    <property type="molecule type" value="Genomic_DNA"/>
</dbReference>
<feature type="signal peptide" evidence="1">
    <location>
        <begin position="1"/>
        <end position="21"/>
    </location>
</feature>
<dbReference type="CDD" id="cd00158">
    <property type="entry name" value="RHOD"/>
    <property type="match status" value="1"/>
</dbReference>
<dbReference type="SUPFAM" id="SSF52821">
    <property type="entry name" value="Rhodanese/Cell cycle control phosphatase"/>
    <property type="match status" value="1"/>
</dbReference>
<dbReference type="Gene3D" id="3.40.250.10">
    <property type="entry name" value="Rhodanese-like domain"/>
    <property type="match status" value="1"/>
</dbReference>
<accession>A0A2N3PME0</accession>
<dbReference type="InterPro" id="IPR001763">
    <property type="entry name" value="Rhodanese-like_dom"/>
</dbReference>
<organism evidence="3 4">
    <name type="scientific">Telmatospirillum siberiense</name>
    <dbReference type="NCBI Taxonomy" id="382514"/>
    <lineage>
        <taxon>Bacteria</taxon>
        <taxon>Pseudomonadati</taxon>
        <taxon>Pseudomonadota</taxon>
        <taxon>Alphaproteobacteria</taxon>
        <taxon>Rhodospirillales</taxon>
        <taxon>Rhodospirillaceae</taxon>
        <taxon>Telmatospirillum</taxon>
    </lineage>
</organism>
<dbReference type="Proteomes" id="UP000233293">
    <property type="component" value="Unassembled WGS sequence"/>
</dbReference>
<protein>
    <submittedName>
        <fullName evidence="3">Rhodanese</fullName>
    </submittedName>
</protein>
<evidence type="ECO:0000313" key="4">
    <source>
        <dbReference type="Proteomes" id="UP000233293"/>
    </source>
</evidence>
<keyword evidence="1" id="KW-0732">Signal</keyword>
<evidence type="ECO:0000259" key="2">
    <source>
        <dbReference type="PROSITE" id="PS50206"/>
    </source>
</evidence>
<dbReference type="OrthoDB" id="176845at2"/>
<evidence type="ECO:0000256" key="1">
    <source>
        <dbReference type="SAM" id="SignalP"/>
    </source>
</evidence>
<feature type="chain" id="PRO_5014950067" evidence="1">
    <location>
        <begin position="22"/>
        <end position="187"/>
    </location>
</feature>
<feature type="domain" description="Rhodanese" evidence="2">
    <location>
        <begin position="95"/>
        <end position="178"/>
    </location>
</feature>
<dbReference type="SMART" id="SM00450">
    <property type="entry name" value="RHOD"/>
    <property type="match status" value="1"/>
</dbReference>
<gene>
    <name evidence="3" type="ORF">CWS72_26215</name>
</gene>
<dbReference type="PROSITE" id="PS50206">
    <property type="entry name" value="RHODANESE_3"/>
    <property type="match status" value="1"/>
</dbReference>
<sequence length="187" mass="20373">MGISRPPVVPLLVLLALGACAQGSVSPPEPAGYREENYRSPVPLTLRGAVVLDTPGLAERLADRRVLLIDVLPREPPPPRLAPDNVWMPPPHEGIPGAVWLPNVGHGRPPATVLAYFSDSLERLTAGDTGRALVFYCRSDCWMSWNAAKRALSLGYRHVFWYRDGIEAWRAGGHPLVILSPFGEGAK</sequence>
<dbReference type="InterPro" id="IPR036873">
    <property type="entry name" value="Rhodanese-like_dom_sf"/>
</dbReference>
<proteinExistence type="predicted"/>
<dbReference type="PROSITE" id="PS51257">
    <property type="entry name" value="PROKAR_LIPOPROTEIN"/>
    <property type="match status" value="1"/>
</dbReference>
<keyword evidence="4" id="KW-1185">Reference proteome</keyword>
<name>A0A2N3PME0_9PROT</name>
<dbReference type="NCBIfam" id="TIGR03865">
    <property type="entry name" value="PQQ_CXXCW"/>
    <property type="match status" value="1"/>
</dbReference>
<reference evidence="4" key="1">
    <citation type="submission" date="2017-12" db="EMBL/GenBank/DDBJ databases">
        <title>Draft genome sequence of Telmatospirillum siberiense 26-4b1T, an acidotolerant peatland alphaproteobacterium potentially involved in sulfur cycling.</title>
        <authorList>
            <person name="Hausmann B."/>
            <person name="Pjevac P."/>
            <person name="Schreck K."/>
            <person name="Herbold C.W."/>
            <person name="Daims H."/>
            <person name="Wagner M."/>
            <person name="Pester M."/>
            <person name="Loy A."/>
        </authorList>
    </citation>
    <scope>NUCLEOTIDE SEQUENCE [LARGE SCALE GENOMIC DNA]</scope>
    <source>
        <strain evidence="4">26-4b1</strain>
    </source>
</reference>
<evidence type="ECO:0000313" key="3">
    <source>
        <dbReference type="EMBL" id="PKU21563.1"/>
    </source>
</evidence>
<dbReference type="AlphaFoldDB" id="A0A2N3PME0"/>
<dbReference type="Pfam" id="PF00581">
    <property type="entry name" value="Rhodanese"/>
    <property type="match status" value="1"/>
</dbReference>
<comment type="caution">
    <text evidence="3">The sequence shown here is derived from an EMBL/GenBank/DDBJ whole genome shotgun (WGS) entry which is preliminary data.</text>
</comment>